<dbReference type="KEGG" id="vda:VDAG_09217"/>
<evidence type="ECO:0000313" key="2">
    <source>
        <dbReference type="EMBL" id="EGY18691.1"/>
    </source>
</evidence>
<dbReference type="OrthoDB" id="4840680at2759"/>
<dbReference type="eggNOG" id="KOG0987">
    <property type="taxonomic scope" value="Eukaryota"/>
</dbReference>
<proteinExistence type="predicted"/>
<keyword evidence="3" id="KW-1185">Reference proteome</keyword>
<organism evidence="2 3">
    <name type="scientific">Verticillium dahliae (strain VdLs.17 / ATCC MYA-4575 / FGSC 10137)</name>
    <name type="common">Verticillium wilt</name>
    <dbReference type="NCBI Taxonomy" id="498257"/>
    <lineage>
        <taxon>Eukaryota</taxon>
        <taxon>Fungi</taxon>
        <taxon>Dikarya</taxon>
        <taxon>Ascomycota</taxon>
        <taxon>Pezizomycotina</taxon>
        <taxon>Sordariomycetes</taxon>
        <taxon>Hypocreomycetidae</taxon>
        <taxon>Glomerellales</taxon>
        <taxon>Plectosphaerellaceae</taxon>
        <taxon>Verticillium</taxon>
    </lineage>
</organism>
<name>G2XFU3_VERDV</name>
<feature type="region of interest" description="Disordered" evidence="1">
    <location>
        <begin position="1"/>
        <end position="20"/>
    </location>
</feature>
<sequence>MPSDADSHRPSLATEPSVSVRVGPLTESAKVKGAMPSFATAGSASLRIGGRTRMDWQEKLILIIDEQARAALKLENGARYTAVEAILDKTHPGHHVDTITVMHFGPPARLLLASETTNGFCFGQRKRSWQEHNVTRRGLPYAAAFACTDYKVQGRTLERVVLELRGTRTTNIDGYGIMLLSEARERDFTGDTVPEDMIDAERRLERLSEETIRDAEEAGLDTD</sequence>
<dbReference type="InParanoid" id="G2XFU3"/>
<dbReference type="HOGENOM" id="CLU_1240967_0_0_1"/>
<evidence type="ECO:0000313" key="3">
    <source>
        <dbReference type="Proteomes" id="UP000001611"/>
    </source>
</evidence>
<dbReference type="Proteomes" id="UP000001611">
    <property type="component" value="Chromosome 4"/>
</dbReference>
<dbReference type="RefSeq" id="XP_009653814.1">
    <property type="nucleotide sequence ID" value="XM_009655519.1"/>
</dbReference>
<dbReference type="EMBL" id="DS572717">
    <property type="protein sequence ID" value="EGY18691.1"/>
    <property type="molecule type" value="Genomic_DNA"/>
</dbReference>
<dbReference type="GeneID" id="20710680"/>
<dbReference type="AlphaFoldDB" id="G2XFU3"/>
<accession>G2XFU3</accession>
<evidence type="ECO:0000256" key="1">
    <source>
        <dbReference type="SAM" id="MobiDB-lite"/>
    </source>
</evidence>
<gene>
    <name evidence="2" type="ORF">VDAG_09217</name>
</gene>
<protein>
    <submittedName>
        <fullName evidence="2">Uncharacterized protein</fullName>
    </submittedName>
</protein>
<reference evidence="2 3" key="1">
    <citation type="submission" date="2008-03" db="EMBL/GenBank/DDBJ databases">
        <title>The Genome Sequence of Verticillium dahliae VdLs.17.</title>
        <authorList>
            <consortium name="The Broad Institute Genome Sequencing Platform"/>
            <person name="Ma L.-J.J."/>
            <person name="Klosterman S.J."/>
            <person name="Subbarao K."/>
            <person name="Dobinson K."/>
            <person name="Veronese P."/>
            <person name="Kang S."/>
            <person name="Gold S.E."/>
            <person name="Young S."/>
            <person name="Jaffe D."/>
            <person name="Gnerre S."/>
            <person name="Berlin A."/>
            <person name="Heiman D."/>
            <person name="Hepburn T."/>
            <person name="Sykes S."/>
            <person name="Alvarado L."/>
            <person name="Kodira C.D."/>
            <person name="Lander E."/>
            <person name="Galagan J."/>
            <person name="Nusbaum C."/>
            <person name="Birren B."/>
        </authorList>
    </citation>
    <scope>NUCLEOTIDE SEQUENCE [LARGE SCALE GENOMIC DNA]</scope>
    <source>
        <strain evidence="3">VdLs.17 / ATCC MYA-4575 / FGSC 10137</strain>
    </source>
</reference>